<name>A0ABD3MEI6_9STRA</name>
<comment type="caution">
    <text evidence="2">The sequence shown here is derived from an EMBL/GenBank/DDBJ whole genome shotgun (WGS) entry which is preliminary data.</text>
</comment>
<feature type="compositionally biased region" description="Basic and acidic residues" evidence="1">
    <location>
        <begin position="183"/>
        <end position="199"/>
    </location>
</feature>
<feature type="compositionally biased region" description="Polar residues" evidence="1">
    <location>
        <begin position="331"/>
        <end position="349"/>
    </location>
</feature>
<organism evidence="2 3">
    <name type="scientific">Discostella pseudostelligera</name>
    <dbReference type="NCBI Taxonomy" id="259834"/>
    <lineage>
        <taxon>Eukaryota</taxon>
        <taxon>Sar</taxon>
        <taxon>Stramenopiles</taxon>
        <taxon>Ochrophyta</taxon>
        <taxon>Bacillariophyta</taxon>
        <taxon>Coscinodiscophyceae</taxon>
        <taxon>Thalassiosirophycidae</taxon>
        <taxon>Stephanodiscales</taxon>
        <taxon>Stephanodiscaceae</taxon>
        <taxon>Discostella</taxon>
    </lineage>
</organism>
<dbReference type="EMBL" id="JALLBG020000162">
    <property type="protein sequence ID" value="KAL3761024.1"/>
    <property type="molecule type" value="Genomic_DNA"/>
</dbReference>
<dbReference type="Proteomes" id="UP001530293">
    <property type="component" value="Unassembled WGS sequence"/>
</dbReference>
<protein>
    <submittedName>
        <fullName evidence="2">Uncharacterized protein</fullName>
    </submittedName>
</protein>
<feature type="region of interest" description="Disordered" evidence="1">
    <location>
        <begin position="296"/>
        <end position="399"/>
    </location>
</feature>
<evidence type="ECO:0000256" key="1">
    <source>
        <dbReference type="SAM" id="MobiDB-lite"/>
    </source>
</evidence>
<keyword evidence="3" id="KW-1185">Reference proteome</keyword>
<feature type="compositionally biased region" description="Polar residues" evidence="1">
    <location>
        <begin position="359"/>
        <end position="399"/>
    </location>
</feature>
<sequence>MSHHYLRPAPKRSNAPVPHTAYQVDYAAKNCGRMVPASKRLIRFKFGYTNAEALASGKTGQDCRGSEHEVLITWSLSSGKQAIAFDQQEVYFDVGDTTQSKISHSWKDKNGRTLAVKVHAANMSTKNEPDPYWKQYDLFIDGVSFFRMPKIFELGTFSKEVTMGSSPFNHRVASDMEFSLPPKSKEGENAEVIKEHAPEPEPEPEPPAVVDLLSFDDFDTPAPVVQQEVPAQFNSGYALTQTPAQPAYNNYALPQAQTHANNYTGAQVLPTPAPAQYQHSYAPNAYQYQAQTSPFENAPVQSSPFAAPSNPFESSQIQNGPSTFAAPVNPFESSTTQNGTPTQGFGTTGYQSSYYQSSANDTSYATPTSTETYQPQPNFVTPPSSSNALDQPPSTSTANGIDAAVNKLVNFDNIMSFASPASNANISGANAHMSIGHLQGNQNSNQKKCVINPFDAAPVHQQQQQQQQQQVFNKFATQQPLYNNYAQQGYVQQGFGYQ</sequence>
<evidence type="ECO:0000313" key="2">
    <source>
        <dbReference type="EMBL" id="KAL3761024.1"/>
    </source>
</evidence>
<gene>
    <name evidence="2" type="ORF">ACHAWU_001813</name>
</gene>
<dbReference type="AlphaFoldDB" id="A0ABD3MEI6"/>
<evidence type="ECO:0000313" key="3">
    <source>
        <dbReference type="Proteomes" id="UP001530293"/>
    </source>
</evidence>
<proteinExistence type="predicted"/>
<feature type="compositionally biased region" description="Polar residues" evidence="1">
    <location>
        <begin position="311"/>
        <end position="322"/>
    </location>
</feature>
<feature type="region of interest" description="Disordered" evidence="1">
    <location>
        <begin position="178"/>
        <end position="207"/>
    </location>
</feature>
<reference evidence="2 3" key="1">
    <citation type="submission" date="2024-10" db="EMBL/GenBank/DDBJ databases">
        <title>Updated reference genomes for cyclostephanoid diatoms.</title>
        <authorList>
            <person name="Roberts W.R."/>
            <person name="Alverson A.J."/>
        </authorList>
    </citation>
    <scope>NUCLEOTIDE SEQUENCE [LARGE SCALE GENOMIC DNA]</scope>
    <source>
        <strain evidence="2 3">AJA232-27</strain>
    </source>
</reference>
<accession>A0ABD3MEI6</accession>